<feature type="compositionally biased region" description="Basic residues" evidence="1">
    <location>
        <begin position="159"/>
        <end position="169"/>
    </location>
</feature>
<feature type="compositionally biased region" description="Basic residues" evidence="1">
    <location>
        <begin position="178"/>
        <end position="191"/>
    </location>
</feature>
<feature type="region of interest" description="Disordered" evidence="1">
    <location>
        <begin position="1"/>
        <end position="280"/>
    </location>
</feature>
<feature type="compositionally biased region" description="Basic and acidic residues" evidence="1">
    <location>
        <begin position="16"/>
        <end position="26"/>
    </location>
</feature>
<dbReference type="AlphaFoldDB" id="A0A6J4VHH9"/>
<feature type="compositionally biased region" description="Basic and acidic residues" evidence="1">
    <location>
        <begin position="141"/>
        <end position="150"/>
    </location>
</feature>
<feature type="compositionally biased region" description="Basic and acidic residues" evidence="1">
    <location>
        <begin position="104"/>
        <end position="114"/>
    </location>
</feature>
<proteinExistence type="predicted"/>
<gene>
    <name evidence="2" type="ORF">AVDCRST_MAG49-4481</name>
</gene>
<feature type="compositionally biased region" description="Gly residues" evidence="1">
    <location>
        <begin position="243"/>
        <end position="253"/>
    </location>
</feature>
<dbReference type="EMBL" id="CADCWG010000318">
    <property type="protein sequence ID" value="CAA9578690.1"/>
    <property type="molecule type" value="Genomic_DNA"/>
</dbReference>
<feature type="compositionally biased region" description="Low complexity" evidence="1">
    <location>
        <begin position="89"/>
        <end position="103"/>
    </location>
</feature>
<protein>
    <submittedName>
        <fullName evidence="2">Uncharacterized protein</fullName>
    </submittedName>
</protein>
<reference evidence="2" key="1">
    <citation type="submission" date="2020-02" db="EMBL/GenBank/DDBJ databases">
        <authorList>
            <person name="Meier V. D."/>
        </authorList>
    </citation>
    <scope>NUCLEOTIDE SEQUENCE</scope>
    <source>
        <strain evidence="2">AVDCRST_MAG49</strain>
    </source>
</reference>
<feature type="non-terminal residue" evidence="2">
    <location>
        <position position="280"/>
    </location>
</feature>
<name>A0A6J4VHH9_9BACT</name>
<evidence type="ECO:0000313" key="2">
    <source>
        <dbReference type="EMBL" id="CAA9578690.1"/>
    </source>
</evidence>
<evidence type="ECO:0000256" key="1">
    <source>
        <dbReference type="SAM" id="MobiDB-lite"/>
    </source>
</evidence>
<feature type="non-terminal residue" evidence="2">
    <location>
        <position position="1"/>
    </location>
</feature>
<accession>A0A6J4VHH9</accession>
<feature type="compositionally biased region" description="Basic residues" evidence="1">
    <location>
        <begin position="119"/>
        <end position="132"/>
    </location>
</feature>
<organism evidence="2">
    <name type="scientific">uncultured Thermomicrobiales bacterium</name>
    <dbReference type="NCBI Taxonomy" id="1645740"/>
    <lineage>
        <taxon>Bacteria</taxon>
        <taxon>Pseudomonadati</taxon>
        <taxon>Thermomicrobiota</taxon>
        <taxon>Thermomicrobia</taxon>
        <taxon>Thermomicrobiales</taxon>
        <taxon>environmental samples</taxon>
    </lineage>
</organism>
<sequence length="280" mass="29632">ADPADDSQPVAPCLRGDGDARRDRVRGAGRRPVAPAAPRHRQPRQLLVAGHRRPGRALPPAGRRPARPRRFRQAAAGLPAARLCRGPRRVAPGARPGPAADPRSLARRDHRADLGGRPPGHRRGDRARRHGAARWAGAEAGLRRLDRPGLDDAGAGGRLLRRRAPRLVGRRLPASGREHHRRPGRGVHRTARREPPPGRRAGRPRRIAGRDPVAALAGARGFDRGRHGPPGGRRPVRRHGRRGAGGAGAGGGPQRPPRLPGGVPGGGGPLPRRGGGKIGV</sequence>